<reference evidence="5 6" key="1">
    <citation type="journal article" date="2022" name="Nat. Genet.">
        <title>Improved pea reference genome and pan-genome highlight genomic features and evolutionary characteristics.</title>
        <authorList>
            <person name="Yang T."/>
            <person name="Liu R."/>
            <person name="Luo Y."/>
            <person name="Hu S."/>
            <person name="Wang D."/>
            <person name="Wang C."/>
            <person name="Pandey M.K."/>
            <person name="Ge S."/>
            <person name="Xu Q."/>
            <person name="Li N."/>
            <person name="Li G."/>
            <person name="Huang Y."/>
            <person name="Saxena R.K."/>
            <person name="Ji Y."/>
            <person name="Li M."/>
            <person name="Yan X."/>
            <person name="He Y."/>
            <person name="Liu Y."/>
            <person name="Wang X."/>
            <person name="Xiang C."/>
            <person name="Varshney R.K."/>
            <person name="Ding H."/>
            <person name="Gao S."/>
            <person name="Zong X."/>
        </authorList>
    </citation>
    <scope>NUCLEOTIDE SEQUENCE [LARGE SCALE GENOMIC DNA]</scope>
    <source>
        <strain evidence="5 6">cv. Zhongwan 6</strain>
    </source>
</reference>
<comment type="caution">
    <text evidence="5">The sequence shown here is derived from an EMBL/GenBank/DDBJ whole genome shotgun (WGS) entry which is preliminary data.</text>
</comment>
<dbReference type="Proteomes" id="UP001058974">
    <property type="component" value="Chromosome 7"/>
</dbReference>
<dbReference type="EMBL" id="JAMSHJ010000007">
    <property type="protein sequence ID" value="KAI5384289.1"/>
    <property type="molecule type" value="Genomic_DNA"/>
</dbReference>
<dbReference type="Gramene" id="Psat07G0134000-T1">
    <property type="protein sequence ID" value="KAI5384289.1"/>
    <property type="gene ID" value="KIW84_071340"/>
</dbReference>
<dbReference type="GO" id="GO:0008541">
    <property type="term" value="C:proteasome regulatory particle, lid subcomplex"/>
    <property type="evidence" value="ECO:0007669"/>
    <property type="project" value="TreeGrafter"/>
</dbReference>
<comment type="subunit">
    <text evidence="3">Component of the 19S regulatory particle (RP/PA700) lid subcomplex of the 26S proteasome. The 26S proteasome is composed of a core protease (CP), known as the 20S proteasome, capped at one or both ends by the 19S regulatory particle (RP/PA700). The RP/PA700 complex is composed of at least 17 different subunits in two subcomplexes, the base and the lid, which form the portions proximal and distal to the 20S proteolytic core, respectively.</text>
</comment>
<proteinExistence type="inferred from homology"/>
<evidence type="ECO:0000256" key="1">
    <source>
        <dbReference type="ARBA" id="ARBA00006397"/>
    </source>
</evidence>
<dbReference type="Gene3D" id="1.10.10.10">
    <property type="entry name" value="Winged helix-like DNA-binding domain superfamily/Winged helix DNA-binding domain"/>
    <property type="match status" value="1"/>
</dbReference>
<name>A0A9D4VJY4_PEA</name>
<accession>A0A9D4VJY4</accession>
<dbReference type="InterPro" id="IPR040134">
    <property type="entry name" value="PSMD12/CSN4"/>
</dbReference>
<dbReference type="Gramene" id="Psat7g049320.1">
    <property type="protein sequence ID" value="Psat7g049320.1.cds"/>
    <property type="gene ID" value="Psat7g049320"/>
</dbReference>
<keyword evidence="6" id="KW-1185">Reference proteome</keyword>
<dbReference type="PANTHER" id="PTHR10855">
    <property type="entry name" value="26S PROTEASOME NON-ATPASE REGULATORY SUBUNIT 12/COP9 SIGNALOSOME COMPLEX SUBUNIT 4"/>
    <property type="match status" value="1"/>
</dbReference>
<dbReference type="AlphaFoldDB" id="A0A9D4VJY4"/>
<dbReference type="InterPro" id="IPR040896">
    <property type="entry name" value="RPN5_C"/>
</dbReference>
<dbReference type="FunFam" id="1.10.10.10:FF:000070">
    <property type="entry name" value="26S proteasome non-ATPase regulatory subunit 12"/>
    <property type="match status" value="1"/>
</dbReference>
<dbReference type="Pfam" id="PF01399">
    <property type="entry name" value="PCI"/>
    <property type="match status" value="1"/>
</dbReference>
<gene>
    <name evidence="5" type="ORF">KIW84_071340</name>
</gene>
<dbReference type="InterPro" id="IPR000717">
    <property type="entry name" value="PCI_dom"/>
</dbReference>
<dbReference type="Pfam" id="PF18098">
    <property type="entry name" value="RPN5_C"/>
    <property type="match status" value="1"/>
</dbReference>
<feature type="domain" description="PCI" evidence="4">
    <location>
        <begin position="232"/>
        <end position="402"/>
    </location>
</feature>
<keyword evidence="2 5" id="KW-0647">Proteasome</keyword>
<dbReference type="PROSITE" id="PS50250">
    <property type="entry name" value="PCI"/>
    <property type="match status" value="1"/>
</dbReference>
<protein>
    <submittedName>
        <fullName evidence="5">26S proteasome non-ATPase regulatory subunit 12 A</fullName>
    </submittedName>
</protein>
<organism evidence="5 6">
    <name type="scientific">Pisum sativum</name>
    <name type="common">Garden pea</name>
    <name type="synonym">Lathyrus oleraceus</name>
    <dbReference type="NCBI Taxonomy" id="3888"/>
    <lineage>
        <taxon>Eukaryota</taxon>
        <taxon>Viridiplantae</taxon>
        <taxon>Streptophyta</taxon>
        <taxon>Embryophyta</taxon>
        <taxon>Tracheophyta</taxon>
        <taxon>Spermatophyta</taxon>
        <taxon>Magnoliopsida</taxon>
        <taxon>eudicotyledons</taxon>
        <taxon>Gunneridae</taxon>
        <taxon>Pentapetalae</taxon>
        <taxon>rosids</taxon>
        <taxon>fabids</taxon>
        <taxon>Fabales</taxon>
        <taxon>Fabaceae</taxon>
        <taxon>Papilionoideae</taxon>
        <taxon>50 kb inversion clade</taxon>
        <taxon>NPAAA clade</taxon>
        <taxon>Hologalegina</taxon>
        <taxon>IRL clade</taxon>
        <taxon>Fabeae</taxon>
        <taxon>Lathyrus</taxon>
    </lineage>
</organism>
<dbReference type="InterPro" id="IPR036390">
    <property type="entry name" value="WH_DNA-bd_sf"/>
</dbReference>
<dbReference type="OrthoDB" id="268763at2759"/>
<dbReference type="PANTHER" id="PTHR10855:SF1">
    <property type="entry name" value="26S PROTEASOME NON-ATPASE REGULATORY SUBUNIT 12"/>
    <property type="match status" value="1"/>
</dbReference>
<dbReference type="GO" id="GO:0005737">
    <property type="term" value="C:cytoplasm"/>
    <property type="evidence" value="ECO:0007669"/>
    <property type="project" value="TreeGrafter"/>
</dbReference>
<evidence type="ECO:0000313" key="6">
    <source>
        <dbReference type="Proteomes" id="UP001058974"/>
    </source>
</evidence>
<dbReference type="InterPro" id="IPR054559">
    <property type="entry name" value="PSMD12-CSN4-like_N"/>
</dbReference>
<evidence type="ECO:0000256" key="2">
    <source>
        <dbReference type="ARBA" id="ARBA00022942"/>
    </source>
</evidence>
<dbReference type="GO" id="GO:0005634">
    <property type="term" value="C:nucleus"/>
    <property type="evidence" value="ECO:0007669"/>
    <property type="project" value="UniProtKB-ARBA"/>
</dbReference>
<evidence type="ECO:0000313" key="5">
    <source>
        <dbReference type="EMBL" id="KAI5384289.1"/>
    </source>
</evidence>
<evidence type="ECO:0000259" key="4">
    <source>
        <dbReference type="PROSITE" id="PS50250"/>
    </source>
</evidence>
<dbReference type="SMART" id="SM00088">
    <property type="entry name" value="PINT"/>
    <property type="match status" value="1"/>
</dbReference>
<dbReference type="InterPro" id="IPR036388">
    <property type="entry name" value="WH-like_DNA-bd_sf"/>
</dbReference>
<evidence type="ECO:0000256" key="3">
    <source>
        <dbReference type="ARBA" id="ARBA00064920"/>
    </source>
</evidence>
<dbReference type="Pfam" id="PF22241">
    <property type="entry name" value="PSMD12-CSN4_N"/>
    <property type="match status" value="1"/>
</dbReference>
<comment type="similarity">
    <text evidence="1">Belongs to the proteasome subunit p55 family.</text>
</comment>
<dbReference type="SUPFAM" id="SSF46785">
    <property type="entry name" value="Winged helix' DNA-binding domain"/>
    <property type="match status" value="1"/>
</dbReference>
<sequence>MANTENLDAKIEQLLNVEKQMRLAGEIVGTRKAAIDILQLCFEAKAWKTLNDQIVVLSKRRGQLKQAVTAMVQQAMQYIDETPDIETRIELIKTLNSVSAGKIYVEIERARLVKKLAKIKEEQGLIAEAADLMQEIAVETFGAMAKTEKIAFILEQVRLCLDRQDYVRAQILSRKISPRVFDIDASKEKKKSKEGDNMVEEAPADIPSLLELKRIYYELMIRYYSHNNEYLEICRCYKAIYEIPSVKENPAEFIPILRKICWFLVLAPHEPMQSSLLNSTLDDRNLSEIPNFKLLLKNVVTMEVIQWTALWDTYKNEFDSEMVSGNFLSEKAAEDLKQRIIEHNILVVSKYYARITLKRLAQLLCLSLEEAEKHLSEMVVSKALVAKIDRPMGIVCFQTAKDSNDILNSWAANLEKLLDLVEKSCHQIHKETMVHKAVLKV</sequence>